<organism evidence="2 3">
    <name type="scientific">Etheostoma spectabile</name>
    <name type="common">orangethroat darter</name>
    <dbReference type="NCBI Taxonomy" id="54343"/>
    <lineage>
        <taxon>Eukaryota</taxon>
        <taxon>Metazoa</taxon>
        <taxon>Chordata</taxon>
        <taxon>Craniata</taxon>
        <taxon>Vertebrata</taxon>
        <taxon>Euteleostomi</taxon>
        <taxon>Actinopterygii</taxon>
        <taxon>Neopterygii</taxon>
        <taxon>Teleostei</taxon>
        <taxon>Neoteleostei</taxon>
        <taxon>Acanthomorphata</taxon>
        <taxon>Eupercaria</taxon>
        <taxon>Perciformes</taxon>
        <taxon>Percoidei</taxon>
        <taxon>Percidae</taxon>
        <taxon>Etheostomatinae</taxon>
        <taxon>Etheostoma</taxon>
    </lineage>
</organism>
<feature type="region of interest" description="Disordered" evidence="1">
    <location>
        <begin position="27"/>
        <end position="55"/>
    </location>
</feature>
<reference evidence="2 3" key="1">
    <citation type="submission" date="2019-08" db="EMBL/GenBank/DDBJ databases">
        <title>A chromosome-level genome assembly, high-density linkage maps, and genome scans reveal the genomic architecture of hybrid incompatibilities underlying speciation via character displacement in darters (Percidae: Etheostominae).</title>
        <authorList>
            <person name="Moran R.L."/>
            <person name="Catchen J.M."/>
            <person name="Fuller R.C."/>
        </authorList>
    </citation>
    <scope>NUCLEOTIDE SEQUENCE [LARGE SCALE GENOMIC DNA]</scope>
    <source>
        <strain evidence="2">EspeVRDwgs_2016</strain>
        <tissue evidence="2">Muscle</tissue>
    </source>
</reference>
<evidence type="ECO:0000256" key="1">
    <source>
        <dbReference type="SAM" id="MobiDB-lite"/>
    </source>
</evidence>
<evidence type="ECO:0000313" key="3">
    <source>
        <dbReference type="Proteomes" id="UP000327493"/>
    </source>
</evidence>
<name>A0A5J5D9W3_9PERO</name>
<dbReference type="AlphaFoldDB" id="A0A5J5D9W3"/>
<gene>
    <name evidence="2" type="ORF">FQN60_001585</name>
</gene>
<evidence type="ECO:0000313" key="2">
    <source>
        <dbReference type="EMBL" id="KAA8588391.1"/>
    </source>
</evidence>
<feature type="compositionally biased region" description="Basic and acidic residues" evidence="1">
    <location>
        <begin position="28"/>
        <end position="55"/>
    </location>
</feature>
<comment type="caution">
    <text evidence="2">The sequence shown here is derived from an EMBL/GenBank/DDBJ whole genome shotgun (WGS) entry which is preliminary data.</text>
</comment>
<proteinExistence type="predicted"/>
<accession>A0A5J5D9W3</accession>
<dbReference type="EMBL" id="VOFY01000011">
    <property type="protein sequence ID" value="KAA8588391.1"/>
    <property type="molecule type" value="Genomic_DNA"/>
</dbReference>
<sequence>MAAFINNSNNNKSSAFKNFKFLSQPKLNETHQQQELRSRQKGESDRKSDIDIEHVPSDQGCSKIMVAAVAMVPLHVLRYHVHLLHSAVPCYVLLRPAVPLGDDQNVFTA</sequence>
<keyword evidence="3" id="KW-1185">Reference proteome</keyword>
<dbReference type="Proteomes" id="UP000327493">
    <property type="component" value="Chromosome 11"/>
</dbReference>
<protein>
    <submittedName>
        <fullName evidence="2">Uncharacterized protein</fullName>
    </submittedName>
</protein>